<dbReference type="GO" id="GO:0160102">
    <property type="term" value="F:tRNA (guanine(10)-N2)-methyltransferase activity"/>
    <property type="evidence" value="ECO:0007669"/>
    <property type="project" value="UniProtKB-EC"/>
</dbReference>
<dbReference type="PANTHER" id="PTHR13370">
    <property type="entry name" value="RNA METHYLASE-RELATED"/>
    <property type="match status" value="1"/>
</dbReference>
<feature type="region of interest" description="Disordered" evidence="11">
    <location>
        <begin position="441"/>
        <end position="465"/>
    </location>
</feature>
<dbReference type="GO" id="GO:0005737">
    <property type="term" value="C:cytoplasm"/>
    <property type="evidence" value="ECO:0007669"/>
    <property type="project" value="UniProtKB-SubCell"/>
</dbReference>
<feature type="domain" description="Ribosomal RNA large subunit methyltransferase K/L-like methyltransferase" evidence="12">
    <location>
        <begin position="208"/>
        <end position="336"/>
    </location>
</feature>
<comment type="subcellular location">
    <subcellularLocation>
        <location evidence="1">Cytoplasm</location>
    </subcellularLocation>
</comment>
<dbReference type="InterPro" id="IPR029063">
    <property type="entry name" value="SAM-dependent_MTases_sf"/>
</dbReference>
<protein>
    <recommendedName>
        <fullName evidence="9">tRNA (guanine(10)-N(2))-methyltransferase</fullName>
        <ecNumber evidence="9">2.1.1.214</ecNumber>
    </recommendedName>
</protein>
<keyword evidence="15" id="KW-1185">Reference proteome</keyword>
<evidence type="ECO:0000256" key="10">
    <source>
        <dbReference type="PROSITE-ProRule" id="PRU00959"/>
    </source>
</evidence>
<keyword evidence="4 10" id="KW-0489">Methyltransferase</keyword>
<name>A0AAF0EWD2_9BASI</name>
<dbReference type="PIRSF" id="PIRSF017259">
    <property type="entry name" value="tRNA_mtfrase_TRM11"/>
    <property type="match status" value="1"/>
</dbReference>
<dbReference type="GeneID" id="85224677"/>
<feature type="region of interest" description="Disordered" evidence="11">
    <location>
        <begin position="536"/>
        <end position="555"/>
    </location>
</feature>
<feature type="domain" description="tRNA (guanine(10)-N(2))-methyltransferase TRMT11 N-terminal" evidence="13">
    <location>
        <begin position="7"/>
        <end position="172"/>
    </location>
</feature>
<sequence length="555" mass="62205">MEESRVYVLHFAQSHTDFRLPEFEASATYLGIPFEYVPTPSRFGPYDGVDVRRPFILCRLPSDDAARELLRRCSCLRAVWELWVCADTYEELHARNRELKPWLPYSSPDISWKALMQGFNAAIPDARRIALIEAFGYMDLAGPTRLKKSDLTWGVIEEYARALDAGSEPHPQGDQDPRLVQLFFGRKIKDRSGCMPARDLIDELSLKKRQYIGNTSMESEMSVVMANMALAGPSKFVYDPFAGTGSMLYACSMLGAFSFGSDIDGRMLRGRQDKDGARGVALSARQYGLTGRILDTGVFDMTNAPWRLPFRNGGGGGLFDAIVTDPPYGVRAGAKRLGRRNVEHQRDEPYLMADGTPSHVLPDYLPPTKPYHLSELLTDLLEYSSALLKPGGRLVFWLPTMSEDEVATTIPEHAHFALVAHSLQDFGKWGRRLITMQKRDDAGPTAFRAPPDAAKGRVRASDDPAEFRNRDVDTQQPTYFERERERLLAEITSSLETVIGNTNAANRKMEEHISVGKGFESIAELWGKFSTLMTQAGVPNPETRRAEEEQDTSTM</sequence>
<accession>A0AAF0EWD2</accession>
<dbReference type="PROSITE" id="PS51627">
    <property type="entry name" value="SAM_MT_TRM11"/>
    <property type="match status" value="1"/>
</dbReference>
<organism evidence="14 15">
    <name type="scientific">Malassezia japonica</name>
    <dbReference type="NCBI Taxonomy" id="223818"/>
    <lineage>
        <taxon>Eukaryota</taxon>
        <taxon>Fungi</taxon>
        <taxon>Dikarya</taxon>
        <taxon>Basidiomycota</taxon>
        <taxon>Ustilaginomycotina</taxon>
        <taxon>Malasseziomycetes</taxon>
        <taxon>Malasseziales</taxon>
        <taxon>Malasseziaceae</taxon>
        <taxon>Malassezia</taxon>
    </lineage>
</organism>
<evidence type="ECO:0000256" key="9">
    <source>
        <dbReference type="ARBA" id="ARBA00066937"/>
    </source>
</evidence>
<dbReference type="SUPFAM" id="SSF53335">
    <property type="entry name" value="S-adenosyl-L-methionine-dependent methyltransferases"/>
    <property type="match status" value="1"/>
</dbReference>
<dbReference type="InterPro" id="IPR016691">
    <property type="entry name" value="TRMT11"/>
</dbReference>
<evidence type="ECO:0000256" key="3">
    <source>
        <dbReference type="ARBA" id="ARBA00022555"/>
    </source>
</evidence>
<dbReference type="GO" id="GO:0043527">
    <property type="term" value="C:tRNA methyltransferase complex"/>
    <property type="evidence" value="ECO:0007669"/>
    <property type="project" value="UniProtKB-ARBA"/>
</dbReference>
<dbReference type="Gene3D" id="3.40.50.150">
    <property type="entry name" value="Vaccinia Virus protein VP39"/>
    <property type="match status" value="1"/>
</dbReference>
<dbReference type="RefSeq" id="XP_060120977.1">
    <property type="nucleotide sequence ID" value="XM_060264994.1"/>
</dbReference>
<keyword evidence="7 10" id="KW-0819">tRNA processing</keyword>
<dbReference type="PROSITE" id="PS00092">
    <property type="entry name" value="N6_MTASE"/>
    <property type="match status" value="1"/>
</dbReference>
<dbReference type="GO" id="GO:0032259">
    <property type="term" value="P:methylation"/>
    <property type="evidence" value="ECO:0007669"/>
    <property type="project" value="UniProtKB-UniRule"/>
</dbReference>
<dbReference type="Proteomes" id="UP001217754">
    <property type="component" value="Chromosome 1"/>
</dbReference>
<proteinExistence type="inferred from homology"/>
<keyword evidence="2" id="KW-0963">Cytoplasm</keyword>
<dbReference type="EMBL" id="CP119958">
    <property type="protein sequence ID" value="WFD38080.1"/>
    <property type="molecule type" value="Genomic_DNA"/>
</dbReference>
<dbReference type="PRINTS" id="PR00507">
    <property type="entry name" value="N12N6MTFRASE"/>
</dbReference>
<evidence type="ECO:0000256" key="4">
    <source>
        <dbReference type="ARBA" id="ARBA00022603"/>
    </source>
</evidence>
<dbReference type="Pfam" id="PF25904">
    <property type="entry name" value="Tmrp11_N"/>
    <property type="match status" value="1"/>
</dbReference>
<keyword evidence="8 10" id="KW-0694">RNA-binding</keyword>
<evidence type="ECO:0000256" key="7">
    <source>
        <dbReference type="ARBA" id="ARBA00022694"/>
    </source>
</evidence>
<keyword evidence="6 10" id="KW-0949">S-adenosyl-L-methionine</keyword>
<keyword evidence="3 10" id="KW-0820">tRNA-binding</keyword>
<dbReference type="GO" id="GO:0000049">
    <property type="term" value="F:tRNA binding"/>
    <property type="evidence" value="ECO:0007669"/>
    <property type="project" value="UniProtKB-UniRule"/>
</dbReference>
<dbReference type="Pfam" id="PF01170">
    <property type="entry name" value="UPF0020"/>
    <property type="match status" value="1"/>
</dbReference>
<dbReference type="InterPro" id="IPR002052">
    <property type="entry name" value="DNA_methylase_N6_adenine_CS"/>
</dbReference>
<dbReference type="InterPro" id="IPR000241">
    <property type="entry name" value="RlmKL-like_Mtase"/>
</dbReference>
<dbReference type="PANTHER" id="PTHR13370:SF3">
    <property type="entry name" value="TRNA (GUANINE(10)-N2)-METHYLTRANSFERASE HOMOLOG"/>
    <property type="match status" value="1"/>
</dbReference>
<dbReference type="InterPro" id="IPR013958">
    <property type="entry name" value="DASH_Dad1"/>
</dbReference>
<evidence type="ECO:0000256" key="6">
    <source>
        <dbReference type="ARBA" id="ARBA00022691"/>
    </source>
</evidence>
<comment type="similarity">
    <text evidence="10">Belongs to the class I-like SAM-binding methyltransferase superfamily. TRM11 methyltransferase family.</text>
</comment>
<dbReference type="GO" id="GO:0008033">
    <property type="term" value="P:tRNA processing"/>
    <property type="evidence" value="ECO:0007669"/>
    <property type="project" value="UniProtKB-UniRule"/>
</dbReference>
<evidence type="ECO:0000256" key="8">
    <source>
        <dbReference type="ARBA" id="ARBA00022884"/>
    </source>
</evidence>
<dbReference type="Pfam" id="PF08649">
    <property type="entry name" value="DASH_Dad1"/>
    <property type="match status" value="1"/>
</dbReference>
<dbReference type="InterPro" id="IPR059073">
    <property type="entry name" value="TRMT11_N"/>
</dbReference>
<gene>
    <name evidence="14" type="ORF">MJAP1_001028</name>
</gene>
<evidence type="ECO:0000256" key="5">
    <source>
        <dbReference type="ARBA" id="ARBA00022679"/>
    </source>
</evidence>
<evidence type="ECO:0000313" key="14">
    <source>
        <dbReference type="EMBL" id="WFD38080.1"/>
    </source>
</evidence>
<evidence type="ECO:0000256" key="11">
    <source>
        <dbReference type="SAM" id="MobiDB-lite"/>
    </source>
</evidence>
<dbReference type="GO" id="GO:0072686">
    <property type="term" value="C:mitotic spindle"/>
    <property type="evidence" value="ECO:0007669"/>
    <property type="project" value="InterPro"/>
</dbReference>
<evidence type="ECO:0000259" key="12">
    <source>
        <dbReference type="Pfam" id="PF01170"/>
    </source>
</evidence>
<keyword evidence="5 10" id="KW-0808">Transferase</keyword>
<dbReference type="GO" id="GO:0042729">
    <property type="term" value="C:DASH complex"/>
    <property type="evidence" value="ECO:0007669"/>
    <property type="project" value="InterPro"/>
</dbReference>
<reference evidence="14" key="1">
    <citation type="submission" date="2023-03" db="EMBL/GenBank/DDBJ databases">
        <title>Mating type loci evolution in Malassezia.</title>
        <authorList>
            <person name="Coelho M.A."/>
        </authorList>
    </citation>
    <scope>NUCLEOTIDE SEQUENCE</scope>
    <source>
        <strain evidence="14">CBS 9431</strain>
    </source>
</reference>
<dbReference type="EC" id="2.1.1.214" evidence="9"/>
<evidence type="ECO:0000259" key="13">
    <source>
        <dbReference type="Pfam" id="PF25904"/>
    </source>
</evidence>
<dbReference type="AlphaFoldDB" id="A0AAF0EWD2"/>
<evidence type="ECO:0000256" key="1">
    <source>
        <dbReference type="ARBA" id="ARBA00004496"/>
    </source>
</evidence>
<evidence type="ECO:0000256" key="2">
    <source>
        <dbReference type="ARBA" id="ARBA00022490"/>
    </source>
</evidence>
<evidence type="ECO:0000313" key="15">
    <source>
        <dbReference type="Proteomes" id="UP001217754"/>
    </source>
</evidence>